<dbReference type="Gene3D" id="1.10.620.20">
    <property type="entry name" value="Ribonucleotide Reductase, subunit A"/>
    <property type="match status" value="1"/>
</dbReference>
<dbReference type="SUPFAM" id="SSF47240">
    <property type="entry name" value="Ferritin-like"/>
    <property type="match status" value="1"/>
</dbReference>
<dbReference type="Proteomes" id="UP000323454">
    <property type="component" value="Unassembled WGS sequence"/>
</dbReference>
<protein>
    <submittedName>
        <fullName evidence="1">VlmB-like protein</fullName>
    </submittedName>
</protein>
<evidence type="ECO:0000313" key="2">
    <source>
        <dbReference type="Proteomes" id="UP000323454"/>
    </source>
</evidence>
<dbReference type="InterPro" id="IPR009078">
    <property type="entry name" value="Ferritin-like_SF"/>
</dbReference>
<dbReference type="GO" id="GO:0016491">
    <property type="term" value="F:oxidoreductase activity"/>
    <property type="evidence" value="ECO:0007669"/>
    <property type="project" value="InterPro"/>
</dbReference>
<organism evidence="1 2">
    <name type="scientific">Solihabitans fulvus</name>
    <dbReference type="NCBI Taxonomy" id="1892852"/>
    <lineage>
        <taxon>Bacteria</taxon>
        <taxon>Bacillati</taxon>
        <taxon>Actinomycetota</taxon>
        <taxon>Actinomycetes</taxon>
        <taxon>Pseudonocardiales</taxon>
        <taxon>Pseudonocardiaceae</taxon>
        <taxon>Solihabitans</taxon>
    </lineage>
</organism>
<dbReference type="InterPro" id="IPR012348">
    <property type="entry name" value="RNR-like"/>
</dbReference>
<accession>A0A5B2WFP5</accession>
<name>A0A5B2WFP5_9PSEU</name>
<dbReference type="EMBL" id="VUOB01000086">
    <property type="protein sequence ID" value="KAA2250993.1"/>
    <property type="molecule type" value="Genomic_DNA"/>
</dbReference>
<dbReference type="OrthoDB" id="3862142at2"/>
<reference evidence="1 2" key="1">
    <citation type="submission" date="2019-09" db="EMBL/GenBank/DDBJ databases">
        <title>Goodfellowia gen. nov., a new genus of the Pseudonocardineae related to Actinoalloteichus, containing Goodfellowia coeruleoviolacea gen. nov., comb. nov. gen. nov., comb. nov.</title>
        <authorList>
            <person name="Labeda D."/>
        </authorList>
    </citation>
    <scope>NUCLEOTIDE SEQUENCE [LARGE SCALE GENOMIC DNA]</scope>
    <source>
        <strain evidence="1 2">AN110305</strain>
    </source>
</reference>
<comment type="caution">
    <text evidence="1">The sequence shown here is derived from an EMBL/GenBank/DDBJ whole genome shotgun (WGS) entry which is preliminary data.</text>
</comment>
<sequence>MTAPTSPEADWNSAPNLIDGAMTLDLTPQQCNLDYWITSVAQGTLQGLVGGHRPEAQIPAYMREPGPLRDALISELGFRSIAEEKATRAISDLVAIAPDLDTMEFYATQLIDEARHSRVFRGHLVELGVPERDLAATIEATSGKDIAQVLVPLEEFSEPVRQAKDFVGGVIVLTVLVEGVLAPAAELSERKWRKLDPAAAEIERGAGIDEIRHLTVGSSVVRDYLKDRPDEKPRLAELIARGQELWGSVPVLDMLLRREALFQEGLLQHTDVVGDYEIWPGRRLVETTPEERIEKALGWSLDMQQTRMAYMGLA</sequence>
<reference evidence="1 2" key="2">
    <citation type="submission" date="2019-09" db="EMBL/GenBank/DDBJ databases">
        <authorList>
            <person name="Jin C."/>
        </authorList>
    </citation>
    <scope>NUCLEOTIDE SEQUENCE [LARGE SCALE GENOMIC DNA]</scope>
    <source>
        <strain evidence="1 2">AN110305</strain>
    </source>
</reference>
<proteinExistence type="predicted"/>
<keyword evidence="2" id="KW-1185">Reference proteome</keyword>
<dbReference type="AlphaFoldDB" id="A0A5B2WFP5"/>
<gene>
    <name evidence="1" type="ORF">F0L68_38300</name>
</gene>
<evidence type="ECO:0000313" key="1">
    <source>
        <dbReference type="EMBL" id="KAA2250993.1"/>
    </source>
</evidence>